<dbReference type="GO" id="GO:0016625">
    <property type="term" value="F:oxidoreductase activity, acting on the aldehyde or oxo group of donors, iron-sulfur protein as acceptor"/>
    <property type="evidence" value="ECO:0007669"/>
    <property type="project" value="UniProtKB-ARBA"/>
</dbReference>
<evidence type="ECO:0000259" key="4">
    <source>
        <dbReference type="Pfam" id="PF20169"/>
    </source>
</evidence>
<accession>A0A502FFK3</accession>
<dbReference type="Pfam" id="PF02775">
    <property type="entry name" value="TPP_enzyme_C"/>
    <property type="match status" value="1"/>
</dbReference>
<dbReference type="InterPro" id="IPR051457">
    <property type="entry name" value="2-oxoacid:Fd_oxidoreductase"/>
</dbReference>
<dbReference type="Pfam" id="PF20169">
    <property type="entry name" value="DUF6537"/>
    <property type="match status" value="1"/>
</dbReference>
<comment type="caution">
    <text evidence="5">The sequence shown here is derived from an EMBL/GenBank/DDBJ whole genome shotgun (WGS) entry which is preliminary data.</text>
</comment>
<dbReference type="PANTHER" id="PTHR48084">
    <property type="entry name" value="2-OXOGLUTARATE OXIDOREDUCTASE SUBUNIT KORB-RELATED"/>
    <property type="match status" value="1"/>
</dbReference>
<feature type="domain" description="Thiamine pyrophosphate enzyme TPP-binding" evidence="3">
    <location>
        <begin position="519"/>
        <end position="605"/>
    </location>
</feature>
<dbReference type="InterPro" id="IPR019752">
    <property type="entry name" value="Pyrv/ketoisovalerate_OxRed_cat"/>
</dbReference>
<dbReference type="GO" id="GO:0044281">
    <property type="term" value="P:small molecule metabolic process"/>
    <property type="evidence" value="ECO:0007669"/>
    <property type="project" value="UniProtKB-ARBA"/>
</dbReference>
<dbReference type="InterPro" id="IPR011766">
    <property type="entry name" value="TPP_enzyme_TPP-bd"/>
</dbReference>
<dbReference type="SUPFAM" id="SSF53323">
    <property type="entry name" value="Pyruvate-ferredoxin oxidoreductase, PFOR, domain III"/>
    <property type="match status" value="1"/>
</dbReference>
<evidence type="ECO:0000259" key="2">
    <source>
        <dbReference type="Pfam" id="PF01558"/>
    </source>
</evidence>
<dbReference type="NCBIfam" id="NF009588">
    <property type="entry name" value="PRK13029.1"/>
    <property type="match status" value="1"/>
</dbReference>
<evidence type="ECO:0000256" key="1">
    <source>
        <dbReference type="ARBA" id="ARBA00023002"/>
    </source>
</evidence>
<proteinExistence type="predicted"/>
<dbReference type="OrthoDB" id="9803617at2"/>
<dbReference type="AlphaFoldDB" id="A0A502FFK3"/>
<evidence type="ECO:0000259" key="3">
    <source>
        <dbReference type="Pfam" id="PF02775"/>
    </source>
</evidence>
<dbReference type="NCBIfam" id="NF009589">
    <property type="entry name" value="PRK13030.1"/>
    <property type="match status" value="1"/>
</dbReference>
<feature type="domain" description="DUF6537" evidence="4">
    <location>
        <begin position="993"/>
        <end position="1188"/>
    </location>
</feature>
<name>A0A502FFK3_9PROT</name>
<keyword evidence="5" id="KW-0670">Pyruvate</keyword>
<dbReference type="CDD" id="cd07034">
    <property type="entry name" value="TPP_PYR_PFOR_IOR-alpha_like"/>
    <property type="match status" value="1"/>
</dbReference>
<dbReference type="PANTHER" id="PTHR48084:SF3">
    <property type="entry name" value="SUBUNIT OF PYRUVATE:FLAVODOXIN OXIDOREDUCTASE"/>
    <property type="match status" value="1"/>
</dbReference>
<dbReference type="Gene3D" id="3.40.50.970">
    <property type="match status" value="1"/>
</dbReference>
<dbReference type="Pfam" id="PF01558">
    <property type="entry name" value="POR"/>
    <property type="match status" value="1"/>
</dbReference>
<sequence>MRRSVASRARFSGVSGARRSAVSMIPPFRRSFFRFFGAAQHKTGENRRDFRRILPHIRGQRTSAGKEPSVGSIQRATVKLEDRWESGADPVLMTGIQALVRLPLAQRALDLAAGHDTAGFVTGYRGSPLGTYDKELHREAKRLLEAGIVFQPGLNEDLAATAAWGSQQANLFNDGTKAGVFSIWYGKGPGVDRSGDALRHANMAGSAPLGGVLALAGDDPSAKSSTVANASDHAFMDLEIPFLDPSGVGEVLEFGLKGLALSRFAGTWAAMKCVADTMDASATFRIDPAWAPVIPEGDFEGEDGRHIRLRDVVLAQERRLRLTRLPAAIAFARANGLDRVVLNAPRPRFGIAARGKAYATLRQAMLDLGIDDTAARLLGLRIWKVGLAWPLDAEAARAFANGLEEVLVVEDRRSFLEAQLRDALYGTPGAPRITGKRDADGRPLLSELTELDAAAVARALDARLPREGRPDTMAARLAALDALARAATDPVALRQPWFCPGCPHSTSTKVPEGSRAMAGIGCHYMATWMDRNTEVFTQMGGEGTPWLGQMAFVNTRHVFANLGDGTYSHSGSLAIRAAIAAKANITFKVLVNGAVAMTGGQTPEAEMTVPRIAAQMAAEGAARVVVVSDDPERHQGDPLMPRGVAFHHRDRLDAVQKELRETEGVTVLIYDQECATERRRHRKRGTAPAAGKRVVINPRVCEDCGDCGVQSNCLAVQPVETEFGQKRAIDQSACNQDFSCLKGFCPSFVTLEGAEVAAHPEAAAAPADLPDPAPPALRGEAWNIVLAGIGGQGVTALSAILAMAAHIDGRPVRTMDQLGLAQKGGGVQAQLRIGAEGAAAETLAGPRIGAGQADLLIAADAIGAHGASVRPLLSAERTAAVVNAELAATAGFLLGTPRADAAAVLDNLRAASRDLLAIPASHRVEEALGDAIFLNVFLLGTAYQRGLLPLTLAAIDRALELNGTAVEKNRRAFALGRAAALEAPAAPRAPETLDALIARRTADLTAYQNAAYARDYAGVVARVRAVPGADEALARAVAVQLHHLMAYKDEYEVARLHADPAWQASLRAGFTGTTRAVLHLAPPFLSPVDPETGRPAKRAFGPWMLRAMGLLRHGKVLRGTALDPFARTAERRTERALIAEFRTGLEALLPRLDATTLPVIQEWVEAWGAIRGFGPVKDRNIERTRPRLAAIAARLDATVPAMAAE</sequence>
<organism evidence="5 6">
    <name type="scientific">Muricoccus nepalensis</name>
    <dbReference type="NCBI Taxonomy" id="1854500"/>
    <lineage>
        <taxon>Bacteria</taxon>
        <taxon>Pseudomonadati</taxon>
        <taxon>Pseudomonadota</taxon>
        <taxon>Alphaproteobacteria</taxon>
        <taxon>Acetobacterales</taxon>
        <taxon>Roseomonadaceae</taxon>
        <taxon>Muricoccus</taxon>
    </lineage>
</organism>
<protein>
    <submittedName>
        <fullName evidence="5">Indolepyruvate ferredoxin oxidoreductase family protein</fullName>
    </submittedName>
</protein>
<dbReference type="InterPro" id="IPR002869">
    <property type="entry name" value="Pyrv_flavodox_OxRed_cen"/>
</dbReference>
<gene>
    <name evidence="5" type="ORF">EAH89_22945</name>
</gene>
<dbReference type="Gene3D" id="3.40.920.10">
    <property type="entry name" value="Pyruvate-ferredoxin oxidoreductase, PFOR, domain III"/>
    <property type="match status" value="1"/>
</dbReference>
<feature type="domain" description="Pyruvate/ketoisovalerate oxidoreductase catalytic" evidence="2">
    <location>
        <begin position="790"/>
        <end position="977"/>
    </location>
</feature>
<dbReference type="InterPro" id="IPR046667">
    <property type="entry name" value="DUF6537"/>
</dbReference>
<keyword evidence="1" id="KW-0560">Oxidoreductase</keyword>
<dbReference type="Proteomes" id="UP000317078">
    <property type="component" value="Unassembled WGS sequence"/>
</dbReference>
<dbReference type="SUPFAM" id="SSF52518">
    <property type="entry name" value="Thiamin diphosphate-binding fold (THDP-binding)"/>
    <property type="match status" value="2"/>
</dbReference>
<dbReference type="GO" id="GO:0045333">
    <property type="term" value="P:cellular respiration"/>
    <property type="evidence" value="ECO:0007669"/>
    <property type="project" value="UniProtKB-ARBA"/>
</dbReference>
<evidence type="ECO:0000313" key="6">
    <source>
        <dbReference type="Proteomes" id="UP000317078"/>
    </source>
</evidence>
<evidence type="ECO:0000313" key="5">
    <source>
        <dbReference type="EMBL" id="TPG48161.1"/>
    </source>
</evidence>
<keyword evidence="6" id="KW-1185">Reference proteome</keyword>
<dbReference type="EMBL" id="RCZP01000033">
    <property type="protein sequence ID" value="TPG48161.1"/>
    <property type="molecule type" value="Genomic_DNA"/>
</dbReference>
<dbReference type="InterPro" id="IPR002880">
    <property type="entry name" value="Pyrv_Fd/Flavodoxin_OxRdtase_N"/>
</dbReference>
<reference evidence="5 6" key="1">
    <citation type="journal article" date="2019" name="Environ. Microbiol.">
        <title>Species interactions and distinct microbial communities in high Arctic permafrost affected cryosols are associated with the CH4 and CO2 gas fluxes.</title>
        <authorList>
            <person name="Altshuler I."/>
            <person name="Hamel J."/>
            <person name="Turney S."/>
            <person name="Magnuson E."/>
            <person name="Levesque R."/>
            <person name="Greer C."/>
            <person name="Whyte L.G."/>
        </authorList>
    </citation>
    <scope>NUCLEOTIDE SEQUENCE [LARGE SCALE GENOMIC DNA]</scope>
    <source>
        <strain evidence="5 6">S9.3B</strain>
    </source>
</reference>
<dbReference type="GO" id="GO:0030976">
    <property type="term" value="F:thiamine pyrophosphate binding"/>
    <property type="evidence" value="ECO:0007669"/>
    <property type="project" value="InterPro"/>
</dbReference>
<dbReference type="InterPro" id="IPR029061">
    <property type="entry name" value="THDP-binding"/>
</dbReference>